<accession>A0A9P9BR17</accession>
<evidence type="ECO:0000313" key="4">
    <source>
        <dbReference type="Proteomes" id="UP000756346"/>
    </source>
</evidence>
<protein>
    <submittedName>
        <fullName evidence="3">Uncharacterized protein</fullName>
    </submittedName>
</protein>
<dbReference type="OrthoDB" id="1600564at2759"/>
<dbReference type="AlphaFoldDB" id="A0A9P9BR17"/>
<proteinExistence type="predicted"/>
<feature type="signal peptide" evidence="2">
    <location>
        <begin position="1"/>
        <end position="19"/>
    </location>
</feature>
<dbReference type="Proteomes" id="UP000756346">
    <property type="component" value="Unassembled WGS sequence"/>
</dbReference>
<feature type="region of interest" description="Disordered" evidence="1">
    <location>
        <begin position="111"/>
        <end position="135"/>
    </location>
</feature>
<keyword evidence="2" id="KW-0732">Signal</keyword>
<gene>
    <name evidence="3" type="ORF">B0I36DRAFT_409993</name>
</gene>
<dbReference type="InterPro" id="IPR036514">
    <property type="entry name" value="SGNH_hydro_sf"/>
</dbReference>
<name>A0A9P9BR17_9PEZI</name>
<feature type="compositionally biased region" description="Low complexity" evidence="1">
    <location>
        <begin position="318"/>
        <end position="329"/>
    </location>
</feature>
<dbReference type="RefSeq" id="XP_046013198.1">
    <property type="nucleotide sequence ID" value="XM_046161902.1"/>
</dbReference>
<sequence>MLSSKYLLVLVVQVSCAIAAPAQLPPDGTSRFSWDEIEHVIAFGDSYTYIQGTAGRQNYSFIGDYLPGNFTFNPEKLLNDKIVANYSGTSAGGPNWIEFLTNGGVEPGTYTPSSCRASTSTSRIPGHRSSNQNGRQPRELWDFAFAGANYAEEFLPLHHDYTVPMVNQTRQYLSYAHPVLSPRFRKDKKDVLVAVWIGINDINDIKLPTADTTPTPTAAAGSTTLSRGGDLAYLAEKYDAINAALFEQSITPLYKEAGFTNFLFINLPPYDRTPGNVLALNPYPSKAMVDLWNRSLEKHMTAFQQRINGPQHGDTNIPSRSSSSSSSSSSPPPGPATRSRRAVSTLLYDANTLLNAILDNPLKHGFWNTLTTCPDAKNPEVVAHPWKFGCLPVERYFWFDAGHM</sequence>
<organism evidence="3 4">
    <name type="scientific">Microdochium trichocladiopsis</name>
    <dbReference type="NCBI Taxonomy" id="1682393"/>
    <lineage>
        <taxon>Eukaryota</taxon>
        <taxon>Fungi</taxon>
        <taxon>Dikarya</taxon>
        <taxon>Ascomycota</taxon>
        <taxon>Pezizomycotina</taxon>
        <taxon>Sordariomycetes</taxon>
        <taxon>Xylariomycetidae</taxon>
        <taxon>Xylariales</taxon>
        <taxon>Microdochiaceae</taxon>
        <taxon>Microdochium</taxon>
    </lineage>
</organism>
<evidence type="ECO:0000313" key="3">
    <source>
        <dbReference type="EMBL" id="KAH7031518.1"/>
    </source>
</evidence>
<dbReference type="Gene3D" id="3.40.50.1110">
    <property type="entry name" value="SGNH hydrolase"/>
    <property type="match status" value="1"/>
</dbReference>
<keyword evidence="4" id="KW-1185">Reference proteome</keyword>
<feature type="chain" id="PRO_5040317700" evidence="2">
    <location>
        <begin position="20"/>
        <end position="404"/>
    </location>
</feature>
<evidence type="ECO:0000256" key="2">
    <source>
        <dbReference type="SAM" id="SignalP"/>
    </source>
</evidence>
<comment type="caution">
    <text evidence="3">The sequence shown here is derived from an EMBL/GenBank/DDBJ whole genome shotgun (WGS) entry which is preliminary data.</text>
</comment>
<reference evidence="3" key="1">
    <citation type="journal article" date="2021" name="Nat. Commun.">
        <title>Genetic determinants of endophytism in the Arabidopsis root mycobiome.</title>
        <authorList>
            <person name="Mesny F."/>
            <person name="Miyauchi S."/>
            <person name="Thiergart T."/>
            <person name="Pickel B."/>
            <person name="Atanasova L."/>
            <person name="Karlsson M."/>
            <person name="Huettel B."/>
            <person name="Barry K.W."/>
            <person name="Haridas S."/>
            <person name="Chen C."/>
            <person name="Bauer D."/>
            <person name="Andreopoulos W."/>
            <person name="Pangilinan J."/>
            <person name="LaButti K."/>
            <person name="Riley R."/>
            <person name="Lipzen A."/>
            <person name="Clum A."/>
            <person name="Drula E."/>
            <person name="Henrissat B."/>
            <person name="Kohler A."/>
            <person name="Grigoriev I.V."/>
            <person name="Martin F.M."/>
            <person name="Hacquard S."/>
        </authorList>
    </citation>
    <scope>NUCLEOTIDE SEQUENCE</scope>
    <source>
        <strain evidence="3">MPI-CAGE-CH-0230</strain>
    </source>
</reference>
<evidence type="ECO:0000256" key="1">
    <source>
        <dbReference type="SAM" id="MobiDB-lite"/>
    </source>
</evidence>
<feature type="compositionally biased region" description="Polar residues" evidence="1">
    <location>
        <begin position="306"/>
        <end position="317"/>
    </location>
</feature>
<feature type="region of interest" description="Disordered" evidence="1">
    <location>
        <begin position="306"/>
        <end position="340"/>
    </location>
</feature>
<dbReference type="GeneID" id="70191448"/>
<dbReference type="EMBL" id="JAGTJQ010000005">
    <property type="protein sequence ID" value="KAH7031518.1"/>
    <property type="molecule type" value="Genomic_DNA"/>
</dbReference>